<keyword evidence="2" id="KW-1185">Reference proteome</keyword>
<gene>
    <name evidence="1" type="ORF">FJTKL_12312</name>
</gene>
<dbReference type="EMBL" id="JBAWTH010000063">
    <property type="protein sequence ID" value="KAL2280808.1"/>
    <property type="molecule type" value="Genomic_DNA"/>
</dbReference>
<organism evidence="1 2">
    <name type="scientific">Diaporthe vaccinii</name>
    <dbReference type="NCBI Taxonomy" id="105482"/>
    <lineage>
        <taxon>Eukaryota</taxon>
        <taxon>Fungi</taxon>
        <taxon>Dikarya</taxon>
        <taxon>Ascomycota</taxon>
        <taxon>Pezizomycotina</taxon>
        <taxon>Sordariomycetes</taxon>
        <taxon>Sordariomycetidae</taxon>
        <taxon>Diaporthales</taxon>
        <taxon>Diaporthaceae</taxon>
        <taxon>Diaporthe</taxon>
        <taxon>Diaporthe eres species complex</taxon>
    </lineage>
</organism>
<evidence type="ECO:0000313" key="2">
    <source>
        <dbReference type="Proteomes" id="UP001600888"/>
    </source>
</evidence>
<reference evidence="1 2" key="1">
    <citation type="submission" date="2024-03" db="EMBL/GenBank/DDBJ databases">
        <title>A high-quality draft genome sequence of Diaporthe vaccinii, a causative agent of upright dieback and viscid rot disease in cranberry plants.</title>
        <authorList>
            <person name="Sarrasin M."/>
            <person name="Lang B.F."/>
            <person name="Burger G."/>
        </authorList>
    </citation>
    <scope>NUCLEOTIDE SEQUENCE [LARGE SCALE GENOMIC DNA]</scope>
    <source>
        <strain evidence="1 2">IS7</strain>
    </source>
</reference>
<evidence type="ECO:0000313" key="1">
    <source>
        <dbReference type="EMBL" id="KAL2280808.1"/>
    </source>
</evidence>
<proteinExistence type="predicted"/>
<protein>
    <submittedName>
        <fullName evidence="1">Uncharacterized protein</fullName>
    </submittedName>
</protein>
<name>A0ABR4EEC7_9PEZI</name>
<sequence length="155" mass="17639">MYSVLGTGVTEQLVLVREWGYLLHLCHTPVAAWENRTESRKVPYPKNQSRGRVVAKVNLDQETEQHDLHIPIPVTKKYPVIPFVSRRARVVTLSLKNNFCVPPGKESVRRRLVDSCRPCCCLPVFRPFPRGGNEAKYEITSLGIIEKTRKMTAAP</sequence>
<accession>A0ABR4EEC7</accession>
<dbReference type="Proteomes" id="UP001600888">
    <property type="component" value="Unassembled WGS sequence"/>
</dbReference>
<comment type="caution">
    <text evidence="1">The sequence shown here is derived from an EMBL/GenBank/DDBJ whole genome shotgun (WGS) entry which is preliminary data.</text>
</comment>